<gene>
    <name evidence="4" type="primary">BnaA02g25980D</name>
    <name evidence="3" type="ORF">DARMORV10_A02P32380.1</name>
    <name evidence="4" type="ORF">GSBRNA2T00030902001</name>
</gene>
<keyword evidence="5" id="KW-1185">Reference proteome</keyword>
<protein>
    <submittedName>
        <fullName evidence="3">(rape) hypothetical protein</fullName>
    </submittedName>
    <submittedName>
        <fullName evidence="4">BnaA02g25980D protein</fullName>
    </submittedName>
</protein>
<reference evidence="3" key="3">
    <citation type="submission" date="2021-01" db="EMBL/GenBank/DDBJ databases">
        <authorList>
            <consortium name="Genoscope - CEA"/>
            <person name="William W."/>
        </authorList>
    </citation>
    <scope>NUCLEOTIDE SEQUENCE</scope>
</reference>
<dbReference type="Proteomes" id="UP000028999">
    <property type="component" value="Unassembled WGS sequence"/>
</dbReference>
<evidence type="ECO:0000259" key="2">
    <source>
        <dbReference type="Pfam" id="PF13456"/>
    </source>
</evidence>
<sequence length="112" mass="12819">MEMKLYLKTKIQLHWKSVKEYARNNATEWKQTGASQLTQEGLNGRRERSRRESTIGHDPQRIGLSEYSTSTVGWIIKDENGVHKRAAQATGKRVMNPLESELQGILIALQHC</sequence>
<evidence type="ECO:0000256" key="1">
    <source>
        <dbReference type="SAM" id="MobiDB-lite"/>
    </source>
</evidence>
<dbReference type="Pfam" id="PF13456">
    <property type="entry name" value="RVT_3"/>
    <property type="match status" value="1"/>
</dbReference>
<reference evidence="4" key="2">
    <citation type="submission" date="2014-06" db="EMBL/GenBank/DDBJ databases">
        <authorList>
            <person name="Genoscope - CEA"/>
        </authorList>
    </citation>
    <scope>NUCLEOTIDE SEQUENCE</scope>
</reference>
<dbReference type="Proteomes" id="UP001295469">
    <property type="component" value="Chromosome A02"/>
</dbReference>
<feature type="compositionally biased region" description="Polar residues" evidence="1">
    <location>
        <begin position="32"/>
        <end position="41"/>
    </location>
</feature>
<dbReference type="InterPro" id="IPR002156">
    <property type="entry name" value="RNaseH_domain"/>
</dbReference>
<reference evidence="4 5" key="1">
    <citation type="journal article" date="2014" name="Science">
        <title>Plant genetics. Early allopolyploid evolution in the post-Neolithic Brassica napus oilseed genome.</title>
        <authorList>
            <person name="Chalhoub B."/>
            <person name="Denoeud F."/>
            <person name="Liu S."/>
            <person name="Parkin I.A."/>
            <person name="Tang H."/>
            <person name="Wang X."/>
            <person name="Chiquet J."/>
            <person name="Belcram H."/>
            <person name="Tong C."/>
            <person name="Samans B."/>
            <person name="Correa M."/>
            <person name="Da Silva C."/>
            <person name="Just J."/>
            <person name="Falentin C."/>
            <person name="Koh C.S."/>
            <person name="Le Clainche I."/>
            <person name="Bernard M."/>
            <person name="Bento P."/>
            <person name="Noel B."/>
            <person name="Labadie K."/>
            <person name="Alberti A."/>
            <person name="Charles M."/>
            <person name="Arnaud D."/>
            <person name="Guo H."/>
            <person name="Daviaud C."/>
            <person name="Alamery S."/>
            <person name="Jabbari K."/>
            <person name="Zhao M."/>
            <person name="Edger P.P."/>
            <person name="Chelaifa H."/>
            <person name="Tack D."/>
            <person name="Lassalle G."/>
            <person name="Mestiri I."/>
            <person name="Schnel N."/>
            <person name="Le Paslier M.C."/>
            <person name="Fan G."/>
            <person name="Renault V."/>
            <person name="Bayer P.E."/>
            <person name="Golicz A.A."/>
            <person name="Manoli S."/>
            <person name="Lee T.H."/>
            <person name="Thi V.H."/>
            <person name="Chalabi S."/>
            <person name="Hu Q."/>
            <person name="Fan C."/>
            <person name="Tollenaere R."/>
            <person name="Lu Y."/>
            <person name="Battail C."/>
            <person name="Shen J."/>
            <person name="Sidebottom C.H."/>
            <person name="Wang X."/>
            <person name="Canaguier A."/>
            <person name="Chauveau A."/>
            <person name="Berard A."/>
            <person name="Deniot G."/>
            <person name="Guan M."/>
            <person name="Liu Z."/>
            <person name="Sun F."/>
            <person name="Lim Y.P."/>
            <person name="Lyons E."/>
            <person name="Town C.D."/>
            <person name="Bancroft I."/>
            <person name="Wang X."/>
            <person name="Meng J."/>
            <person name="Ma J."/>
            <person name="Pires J.C."/>
            <person name="King G.J."/>
            <person name="Brunel D."/>
            <person name="Delourme R."/>
            <person name="Renard M."/>
            <person name="Aury J.M."/>
            <person name="Adams K.L."/>
            <person name="Batley J."/>
            <person name="Snowdon R.J."/>
            <person name="Tost J."/>
            <person name="Edwards D."/>
            <person name="Zhou Y."/>
            <person name="Hua W."/>
            <person name="Sharpe A.G."/>
            <person name="Paterson A.H."/>
            <person name="Guan C."/>
            <person name="Wincker P."/>
        </authorList>
    </citation>
    <scope>NUCLEOTIDE SEQUENCE [LARGE SCALE GENOMIC DNA]</scope>
    <source>
        <strain evidence="5">cv. Darmor-bzh</strain>
    </source>
</reference>
<dbReference type="GO" id="GO:0004523">
    <property type="term" value="F:RNA-DNA hybrid ribonuclease activity"/>
    <property type="evidence" value="ECO:0007669"/>
    <property type="project" value="InterPro"/>
</dbReference>
<feature type="compositionally biased region" description="Basic and acidic residues" evidence="1">
    <location>
        <begin position="43"/>
        <end position="56"/>
    </location>
</feature>
<dbReference type="PaxDb" id="3708-A0A078F8H7"/>
<dbReference type="EMBL" id="LK031995">
    <property type="protein sequence ID" value="CDY09412.1"/>
    <property type="molecule type" value="Genomic_DNA"/>
</dbReference>
<accession>A0A078F8H7</accession>
<evidence type="ECO:0000313" key="4">
    <source>
        <dbReference type="EMBL" id="CDY09412.1"/>
    </source>
</evidence>
<evidence type="ECO:0000313" key="5">
    <source>
        <dbReference type="Proteomes" id="UP000028999"/>
    </source>
</evidence>
<proteinExistence type="predicted"/>
<evidence type="ECO:0000313" key="3">
    <source>
        <dbReference type="EMBL" id="CAF2143010.1"/>
    </source>
</evidence>
<dbReference type="AlphaFoldDB" id="A0A078F8H7"/>
<dbReference type="EMBL" id="HG994356">
    <property type="protein sequence ID" value="CAF2143010.1"/>
    <property type="molecule type" value="Genomic_DNA"/>
</dbReference>
<feature type="domain" description="RNase H type-1" evidence="2">
    <location>
        <begin position="68"/>
        <end position="112"/>
    </location>
</feature>
<dbReference type="Gramene" id="CDY09412">
    <property type="protein sequence ID" value="CDY09412"/>
    <property type="gene ID" value="GSBRNA2T00030902001"/>
</dbReference>
<dbReference type="OMA" id="IQLHWKS"/>
<name>A0A078F8H7_BRANA</name>
<feature type="region of interest" description="Disordered" evidence="1">
    <location>
        <begin position="32"/>
        <end position="56"/>
    </location>
</feature>
<organism evidence="4 5">
    <name type="scientific">Brassica napus</name>
    <name type="common">Rape</name>
    <dbReference type="NCBI Taxonomy" id="3708"/>
    <lineage>
        <taxon>Eukaryota</taxon>
        <taxon>Viridiplantae</taxon>
        <taxon>Streptophyta</taxon>
        <taxon>Embryophyta</taxon>
        <taxon>Tracheophyta</taxon>
        <taxon>Spermatophyta</taxon>
        <taxon>Magnoliopsida</taxon>
        <taxon>eudicotyledons</taxon>
        <taxon>Gunneridae</taxon>
        <taxon>Pentapetalae</taxon>
        <taxon>rosids</taxon>
        <taxon>malvids</taxon>
        <taxon>Brassicales</taxon>
        <taxon>Brassicaceae</taxon>
        <taxon>Brassiceae</taxon>
        <taxon>Brassica</taxon>
    </lineage>
</organism>
<dbReference type="GO" id="GO:0003676">
    <property type="term" value="F:nucleic acid binding"/>
    <property type="evidence" value="ECO:0007669"/>
    <property type="project" value="InterPro"/>
</dbReference>